<reference evidence="1" key="1">
    <citation type="submission" date="2020-11" db="EMBL/GenBank/DDBJ databases">
        <authorList>
            <person name="Whitehead M."/>
        </authorList>
    </citation>
    <scope>NUCLEOTIDE SEQUENCE</scope>
    <source>
        <strain evidence="1">EGII</strain>
    </source>
</reference>
<dbReference type="AlphaFoldDB" id="A0A811UTV0"/>
<gene>
    <name evidence="1" type="ORF">CCAP1982_LOCUS9655</name>
</gene>
<sequence length="81" mass="9167">MALSKAIPVLEKSIPPLLYSVLLEHRNKGDSILLESHGRCTANHSEAIYVFLVGSTLFSELADWRSLIVIVFWWVTELHFG</sequence>
<dbReference type="Proteomes" id="UP000606786">
    <property type="component" value="Unassembled WGS sequence"/>
</dbReference>
<name>A0A811UTV0_CERCA</name>
<evidence type="ECO:0000313" key="2">
    <source>
        <dbReference type="Proteomes" id="UP000606786"/>
    </source>
</evidence>
<evidence type="ECO:0000313" key="1">
    <source>
        <dbReference type="EMBL" id="CAD7001157.1"/>
    </source>
</evidence>
<comment type="caution">
    <text evidence="1">The sequence shown here is derived from an EMBL/GenBank/DDBJ whole genome shotgun (WGS) entry which is preliminary data.</text>
</comment>
<keyword evidence="2" id="KW-1185">Reference proteome</keyword>
<organism evidence="1 2">
    <name type="scientific">Ceratitis capitata</name>
    <name type="common">Mediterranean fruit fly</name>
    <name type="synonym">Tephritis capitata</name>
    <dbReference type="NCBI Taxonomy" id="7213"/>
    <lineage>
        <taxon>Eukaryota</taxon>
        <taxon>Metazoa</taxon>
        <taxon>Ecdysozoa</taxon>
        <taxon>Arthropoda</taxon>
        <taxon>Hexapoda</taxon>
        <taxon>Insecta</taxon>
        <taxon>Pterygota</taxon>
        <taxon>Neoptera</taxon>
        <taxon>Endopterygota</taxon>
        <taxon>Diptera</taxon>
        <taxon>Brachycera</taxon>
        <taxon>Muscomorpha</taxon>
        <taxon>Tephritoidea</taxon>
        <taxon>Tephritidae</taxon>
        <taxon>Ceratitis</taxon>
        <taxon>Ceratitis</taxon>
    </lineage>
</organism>
<dbReference type="EMBL" id="CAJHJT010000023">
    <property type="protein sequence ID" value="CAD7001157.1"/>
    <property type="molecule type" value="Genomic_DNA"/>
</dbReference>
<protein>
    <submittedName>
        <fullName evidence="1">(Mediterranean fruit fly) hypothetical protein</fullName>
    </submittedName>
</protein>
<accession>A0A811UTV0</accession>
<proteinExistence type="predicted"/>